<dbReference type="SUPFAM" id="SSF46785">
    <property type="entry name" value="Winged helix' DNA-binding domain"/>
    <property type="match status" value="1"/>
</dbReference>
<comment type="caution">
    <text evidence="1">The sequence shown here is derived from an EMBL/GenBank/DDBJ whole genome shotgun (WGS) entry which is preliminary data.</text>
</comment>
<evidence type="ECO:0000313" key="1">
    <source>
        <dbReference type="EMBL" id="MEX6632889.1"/>
    </source>
</evidence>
<dbReference type="RefSeq" id="WP_369312823.1">
    <property type="nucleotide sequence ID" value="NZ_JBEHZE010000001.1"/>
</dbReference>
<protein>
    <submittedName>
        <fullName evidence="1">Rrf2 family transcriptional regulator</fullName>
    </submittedName>
</protein>
<dbReference type="Pfam" id="PF02082">
    <property type="entry name" value="Rrf2"/>
    <property type="match status" value="1"/>
</dbReference>
<dbReference type="EMBL" id="JBEHZE010000001">
    <property type="protein sequence ID" value="MEX6632889.1"/>
    <property type="molecule type" value="Genomic_DNA"/>
</dbReference>
<sequence length="143" mass="14903">MPASSRFAVAVHILTLMAVDRSASQTSECLAKSANTNPAVIRRLLVALSKAGLTVSKLGKGGGSTLARGPKKITMLDIYRAVEEPGLVALPRTPPDDTCTVGRHIQTSLIAVANSAEQAFLGRLAEVSLKQIVREIAAANAAT</sequence>
<dbReference type="InterPro" id="IPR036388">
    <property type="entry name" value="WH-like_DNA-bd_sf"/>
</dbReference>
<dbReference type="InterPro" id="IPR000944">
    <property type="entry name" value="Tscrpt_reg_Rrf2"/>
</dbReference>
<proteinExistence type="predicted"/>
<dbReference type="PANTHER" id="PTHR33221">
    <property type="entry name" value="WINGED HELIX-TURN-HELIX TRANSCRIPTIONAL REGULATOR, RRF2 FAMILY"/>
    <property type="match status" value="1"/>
</dbReference>
<evidence type="ECO:0000313" key="2">
    <source>
        <dbReference type="Proteomes" id="UP001560685"/>
    </source>
</evidence>
<gene>
    <name evidence="1" type="ORF">ABFZ84_04945</name>
</gene>
<organism evidence="1 2">
    <name type="scientific">Hyphococcus lacteus</name>
    <dbReference type="NCBI Taxonomy" id="3143536"/>
    <lineage>
        <taxon>Bacteria</taxon>
        <taxon>Pseudomonadati</taxon>
        <taxon>Pseudomonadota</taxon>
        <taxon>Alphaproteobacteria</taxon>
        <taxon>Parvularculales</taxon>
        <taxon>Parvularculaceae</taxon>
        <taxon>Hyphococcus</taxon>
    </lineage>
</organism>
<dbReference type="Proteomes" id="UP001560685">
    <property type="component" value="Unassembled WGS sequence"/>
</dbReference>
<dbReference type="PROSITE" id="PS51197">
    <property type="entry name" value="HTH_RRF2_2"/>
    <property type="match status" value="1"/>
</dbReference>
<reference evidence="1 2" key="1">
    <citation type="submission" date="2024-05" db="EMBL/GenBank/DDBJ databases">
        <title>Three bacterial strains, DH-69, EH-24, and ECK-19 isolated from coastal sediments.</title>
        <authorList>
            <person name="Ye Y.-Q."/>
            <person name="Du Z.-J."/>
        </authorList>
    </citation>
    <scope>NUCLEOTIDE SEQUENCE [LARGE SCALE GENOMIC DNA]</scope>
    <source>
        <strain evidence="1 2">ECK-19</strain>
    </source>
</reference>
<accession>A0ABV3Z276</accession>
<dbReference type="Gene3D" id="1.10.10.10">
    <property type="entry name" value="Winged helix-like DNA-binding domain superfamily/Winged helix DNA-binding domain"/>
    <property type="match status" value="1"/>
</dbReference>
<dbReference type="PANTHER" id="PTHR33221:SF15">
    <property type="entry name" value="HTH-TYPE TRANSCRIPTIONAL REGULATOR YWGB-RELATED"/>
    <property type="match status" value="1"/>
</dbReference>
<name>A0ABV3Z276_9PROT</name>
<keyword evidence="2" id="KW-1185">Reference proteome</keyword>
<dbReference type="InterPro" id="IPR036390">
    <property type="entry name" value="WH_DNA-bd_sf"/>
</dbReference>